<sequence>MKYVQYHDLEAQVFKEAITVTSHVTPRIPTSASVLAQHMAQRQQRLADPQFQVVPRSVFLDTNTILNTNKMELQRLLSAAPCVPSAPAGDRRLEKGRREAEIESDPGLVSVGETRNDPFGTVVLHHAQSMRQGSGLRNVVVLVLGKDHGGNSWPTGTLLPAAWAKH</sequence>
<evidence type="ECO:0000313" key="1">
    <source>
        <dbReference type="EMBL" id="KAF9736337.1"/>
    </source>
</evidence>
<proteinExistence type="predicted"/>
<protein>
    <submittedName>
        <fullName evidence="1">Uncharacterized protein</fullName>
    </submittedName>
</protein>
<gene>
    <name evidence="1" type="ORF">PMIN01_06253</name>
</gene>
<dbReference type="AlphaFoldDB" id="A0A9P6GIH9"/>
<reference evidence="1" key="1">
    <citation type="journal article" date="2020" name="Mol. Plant Microbe Interact.">
        <title>Genome Sequence of the Biocontrol Agent Coniothyrium minitans strain Conio (IMI 134523).</title>
        <authorList>
            <person name="Patel D."/>
            <person name="Shittu T.A."/>
            <person name="Baroncelli R."/>
            <person name="Muthumeenakshi S."/>
            <person name="Osborne T.H."/>
            <person name="Janganan T.K."/>
            <person name="Sreenivasaprasad S."/>
        </authorList>
    </citation>
    <scope>NUCLEOTIDE SEQUENCE</scope>
    <source>
        <strain evidence="1">Conio</strain>
    </source>
</reference>
<keyword evidence="2" id="KW-1185">Reference proteome</keyword>
<comment type="caution">
    <text evidence="1">The sequence shown here is derived from an EMBL/GenBank/DDBJ whole genome shotgun (WGS) entry which is preliminary data.</text>
</comment>
<organism evidence="1 2">
    <name type="scientific">Paraphaeosphaeria minitans</name>
    <dbReference type="NCBI Taxonomy" id="565426"/>
    <lineage>
        <taxon>Eukaryota</taxon>
        <taxon>Fungi</taxon>
        <taxon>Dikarya</taxon>
        <taxon>Ascomycota</taxon>
        <taxon>Pezizomycotina</taxon>
        <taxon>Dothideomycetes</taxon>
        <taxon>Pleosporomycetidae</taxon>
        <taxon>Pleosporales</taxon>
        <taxon>Massarineae</taxon>
        <taxon>Didymosphaeriaceae</taxon>
        <taxon>Paraphaeosphaeria</taxon>
    </lineage>
</organism>
<name>A0A9P6GIH9_9PLEO</name>
<accession>A0A9P6GIH9</accession>
<dbReference type="EMBL" id="WJXW01000005">
    <property type="protein sequence ID" value="KAF9736337.1"/>
    <property type="molecule type" value="Genomic_DNA"/>
</dbReference>
<evidence type="ECO:0000313" key="2">
    <source>
        <dbReference type="Proteomes" id="UP000756921"/>
    </source>
</evidence>
<dbReference type="Proteomes" id="UP000756921">
    <property type="component" value="Unassembled WGS sequence"/>
</dbReference>